<evidence type="ECO:0000256" key="1">
    <source>
        <dbReference type="SAM" id="Coils"/>
    </source>
</evidence>
<keyword evidence="1" id="KW-0175">Coiled coil</keyword>
<name>A0AAI9ECF5_9PEZI</name>
<evidence type="ECO:0000313" key="2">
    <source>
        <dbReference type="EMBL" id="CAK4031029.1"/>
    </source>
</evidence>
<feature type="coiled-coil region" evidence="1">
    <location>
        <begin position="298"/>
        <end position="429"/>
    </location>
</feature>
<dbReference type="SUPFAM" id="SSF57997">
    <property type="entry name" value="Tropomyosin"/>
    <property type="match status" value="1"/>
</dbReference>
<dbReference type="Proteomes" id="UP001296104">
    <property type="component" value="Unassembled WGS sequence"/>
</dbReference>
<sequence>MSLTRLLAKVRKSLRRKEHGSAVGERQLQCHSMEHAPRVSAFSFEEDDGTDSANVEELLYSAQPHAFNPSVDASTAHQAQYPPVSFARFSGIQPDTYSEEERIASTGRHSLRFPTFGGASSQETLPELSISAGLSKAAARLEHPALIEKIPQGCVQSHHAIKDTPPPFVRHSAPERHHKGPMKQAQIIEQDRRELQEACLAKDTELECLSQRLEQVCQELDTTQGSLEKAVEQLVVREQQCSRMRDEQNALMTEKRVAVDAFAAKHHELEALRETHAISNKKHDRRVRSLLKCRAKKKRELKLRIGDLEQELFTTQRQLRESELSIAQRDHTHVEIARLRQTEAELVAADEQLDARQRQVEALQEEREAELEELKLAQSEAYSLTQKLRSTERTLKDREVALEASKQNNKDLILEIRCLKQRVAEAQSHRLTV</sequence>
<gene>
    <name evidence="2" type="ORF">LECACI_7A006187</name>
</gene>
<evidence type="ECO:0000313" key="3">
    <source>
        <dbReference type="Proteomes" id="UP001296104"/>
    </source>
</evidence>
<organism evidence="2 3">
    <name type="scientific">Lecanosticta acicola</name>
    <dbReference type="NCBI Taxonomy" id="111012"/>
    <lineage>
        <taxon>Eukaryota</taxon>
        <taxon>Fungi</taxon>
        <taxon>Dikarya</taxon>
        <taxon>Ascomycota</taxon>
        <taxon>Pezizomycotina</taxon>
        <taxon>Dothideomycetes</taxon>
        <taxon>Dothideomycetidae</taxon>
        <taxon>Mycosphaerellales</taxon>
        <taxon>Mycosphaerellaceae</taxon>
        <taxon>Lecanosticta</taxon>
    </lineage>
</organism>
<dbReference type="EMBL" id="CAVMBE010000043">
    <property type="protein sequence ID" value="CAK4031029.1"/>
    <property type="molecule type" value="Genomic_DNA"/>
</dbReference>
<dbReference type="AlphaFoldDB" id="A0AAI9ECF5"/>
<keyword evidence="3" id="KW-1185">Reference proteome</keyword>
<reference evidence="2" key="1">
    <citation type="submission" date="2023-11" db="EMBL/GenBank/DDBJ databases">
        <authorList>
            <person name="Alioto T."/>
            <person name="Alioto T."/>
            <person name="Gomez Garrido J."/>
        </authorList>
    </citation>
    <scope>NUCLEOTIDE SEQUENCE</scope>
</reference>
<accession>A0AAI9ECF5</accession>
<protein>
    <submittedName>
        <fullName evidence="2">Uncharacterized protein</fullName>
    </submittedName>
</protein>
<proteinExistence type="predicted"/>
<comment type="caution">
    <text evidence="2">The sequence shown here is derived from an EMBL/GenBank/DDBJ whole genome shotgun (WGS) entry which is preliminary data.</text>
</comment>